<evidence type="ECO:0000313" key="1">
    <source>
        <dbReference type="EMBL" id="DAE21926.1"/>
    </source>
</evidence>
<protein>
    <submittedName>
        <fullName evidence="1">Uncharacterized protein</fullName>
    </submittedName>
</protein>
<dbReference type="EMBL" id="BK015721">
    <property type="protein sequence ID" value="DAE21926.1"/>
    <property type="molecule type" value="Genomic_DNA"/>
</dbReference>
<sequence length="162" mass="18657">MFDFYEYLSKLLSRNVLAQREGFVVTTCSGIDHLEGVLEQMRRTAKFVCLSDVTDGSTFRESGGWFQRRVVEVFFLSRYRAGDRQDQHRQLGVLRELVRQVQSGIIHDEHYLQAEHNLYLHLDSLPTTELGGIYLSGATGITLSLAIDEPVSLCYHDQEWTR</sequence>
<organism evidence="1">
    <name type="scientific">Siphoviridae sp. ctOWj17</name>
    <dbReference type="NCBI Taxonomy" id="2826312"/>
    <lineage>
        <taxon>Viruses</taxon>
        <taxon>Duplodnaviria</taxon>
        <taxon>Heunggongvirae</taxon>
        <taxon>Uroviricota</taxon>
        <taxon>Caudoviricetes</taxon>
    </lineage>
</organism>
<reference evidence="1" key="1">
    <citation type="journal article" date="2021" name="Proc. Natl. Acad. Sci. U.S.A.">
        <title>A Catalog of Tens of Thousands of Viruses from Human Metagenomes Reveals Hidden Associations with Chronic Diseases.</title>
        <authorList>
            <person name="Tisza M.J."/>
            <person name="Buck C.B."/>
        </authorList>
    </citation>
    <scope>NUCLEOTIDE SEQUENCE</scope>
    <source>
        <strain evidence="1">CtOWj17</strain>
    </source>
</reference>
<proteinExistence type="predicted"/>
<name>A0A8S5QRU7_9CAUD</name>
<accession>A0A8S5QRU7</accession>